<feature type="binding site" evidence="19">
    <location>
        <position position="179"/>
    </location>
    <ligand>
        <name>ATP</name>
        <dbReference type="ChEBI" id="CHEBI:30616"/>
        <label>1</label>
    </ligand>
</feature>
<feature type="binding site" evidence="19">
    <location>
        <position position="172"/>
    </location>
    <ligand>
        <name>ATP</name>
        <dbReference type="ChEBI" id="CHEBI:30616"/>
        <label>1</label>
    </ligand>
</feature>
<dbReference type="InterPro" id="IPR005479">
    <property type="entry name" value="CPAse_ATP-bd"/>
</dbReference>
<dbReference type="SMART" id="SM00851">
    <property type="entry name" value="MGS"/>
    <property type="match status" value="1"/>
</dbReference>
<dbReference type="InterPro" id="IPR005480">
    <property type="entry name" value="CPSase_lsu_oligo"/>
</dbReference>
<dbReference type="PANTHER" id="PTHR11405">
    <property type="entry name" value="CARBAMOYLTRANSFERASE FAMILY MEMBER"/>
    <property type="match status" value="1"/>
</dbReference>
<feature type="binding site" evidence="19">
    <location>
        <position position="847"/>
    </location>
    <ligand>
        <name>Mg(2+)</name>
        <dbReference type="ChEBI" id="CHEBI:18420"/>
        <label>4</label>
    </ligand>
</feature>
<evidence type="ECO:0000313" key="23">
    <source>
        <dbReference type="Proteomes" id="UP000739538"/>
    </source>
</evidence>
<dbReference type="InterPro" id="IPR016185">
    <property type="entry name" value="PreATP-grasp_dom_sf"/>
</dbReference>
<comment type="similarity">
    <text evidence="4 19">Belongs to the CarB family.</text>
</comment>
<dbReference type="InterPro" id="IPR036897">
    <property type="entry name" value="CarbamoylP_synth_lsu_oligo_sf"/>
</dbReference>
<evidence type="ECO:0000256" key="19">
    <source>
        <dbReference type="HAMAP-Rule" id="MF_01210"/>
    </source>
</evidence>
<dbReference type="HAMAP" id="MF_01210_B">
    <property type="entry name" value="CPSase_L_chain_B"/>
    <property type="match status" value="1"/>
</dbReference>
<dbReference type="NCBIfam" id="TIGR01369">
    <property type="entry name" value="CPSaseII_lrg"/>
    <property type="match status" value="1"/>
</dbReference>
<feature type="binding site" evidence="19">
    <location>
        <position position="302"/>
    </location>
    <ligand>
        <name>ATP</name>
        <dbReference type="ChEBI" id="CHEBI:30616"/>
        <label>1</label>
    </ligand>
</feature>
<keyword evidence="12" id="KW-0460">Magnesium</keyword>
<feature type="binding site" evidence="19">
    <location>
        <position position="302"/>
    </location>
    <ligand>
        <name>Mg(2+)</name>
        <dbReference type="ChEBI" id="CHEBI:18420"/>
        <label>1</label>
    </ligand>
</feature>
<protein>
    <recommendedName>
        <fullName evidence="19">Carbamoyl phosphate synthase large chain</fullName>
        <ecNumber evidence="19">6.3.4.16</ecNumber>
        <ecNumber evidence="19">6.3.5.5</ecNumber>
    </recommendedName>
    <alternativeName>
        <fullName evidence="19">Carbamoyl phosphate synthetase ammonia chain</fullName>
    </alternativeName>
</protein>
<feature type="binding site" evidence="19">
    <location>
        <position position="847"/>
    </location>
    <ligand>
        <name>Mn(2+)</name>
        <dbReference type="ChEBI" id="CHEBI:29035"/>
        <label>4</label>
    </ligand>
</feature>
<comment type="pathway">
    <text evidence="3 19">Amino-acid biosynthesis; L-arginine biosynthesis; carbamoyl phosphate from bicarbonate: step 1/1.</text>
</comment>
<dbReference type="SUPFAM" id="SSF48108">
    <property type="entry name" value="Carbamoyl phosphate synthetase, large subunit connection domain"/>
    <property type="match status" value="1"/>
</dbReference>
<feature type="binding site" evidence="19">
    <location>
        <position position="304"/>
    </location>
    <ligand>
        <name>Mg(2+)</name>
        <dbReference type="ChEBI" id="CHEBI:18420"/>
        <label>2</label>
    </ligand>
</feature>
<feature type="binding site" evidence="19">
    <location>
        <position position="213"/>
    </location>
    <ligand>
        <name>ATP</name>
        <dbReference type="ChEBI" id="CHEBI:30616"/>
        <label>1</label>
    </ligand>
</feature>
<keyword evidence="8" id="KW-0479">Metal-binding</keyword>
<comment type="subunit">
    <text evidence="18 19">Composed of two chains; the small (or glutamine) chain promotes the hydrolysis of glutamine to ammonia, which is used by the large (or ammonia) chain to synthesize carbamoyl phosphate. Tetramer of heterodimers (alpha,beta)4.</text>
</comment>
<feature type="binding site" evidence="19">
    <location>
        <position position="288"/>
    </location>
    <ligand>
        <name>Mg(2+)</name>
        <dbReference type="ChEBI" id="CHEBI:18420"/>
        <label>1</label>
    </ligand>
</feature>
<dbReference type="Pfam" id="PF25596">
    <property type="entry name" value="CPSase_L_D1"/>
    <property type="match status" value="2"/>
</dbReference>
<dbReference type="AlphaFoldDB" id="A0A956NER1"/>
<evidence type="ECO:0000256" key="4">
    <source>
        <dbReference type="ARBA" id="ARBA00009799"/>
    </source>
</evidence>
<evidence type="ECO:0000256" key="11">
    <source>
        <dbReference type="ARBA" id="ARBA00022840"/>
    </source>
</evidence>
<dbReference type="PROSITE" id="PS00867">
    <property type="entry name" value="CPSASE_2"/>
    <property type="match status" value="2"/>
</dbReference>
<feature type="binding site" evidence="19">
    <location>
        <position position="791"/>
    </location>
    <ligand>
        <name>ATP</name>
        <dbReference type="ChEBI" id="CHEBI:30616"/>
        <label>2</label>
    </ligand>
</feature>
<comment type="pathway">
    <text evidence="2 19">Pyrimidine metabolism; UMP biosynthesis via de novo pathway; (S)-dihydroorotate from bicarbonate: step 1/3.</text>
</comment>
<keyword evidence="10 19" id="KW-0547">Nucleotide-binding</keyword>
<evidence type="ECO:0000256" key="2">
    <source>
        <dbReference type="ARBA" id="ARBA00004812"/>
    </source>
</evidence>
<reference evidence="22" key="2">
    <citation type="journal article" date="2021" name="Microbiome">
        <title>Successional dynamics and alternative stable states in a saline activated sludge microbial community over 9 years.</title>
        <authorList>
            <person name="Wang Y."/>
            <person name="Ye J."/>
            <person name="Ju F."/>
            <person name="Liu L."/>
            <person name="Boyd J.A."/>
            <person name="Deng Y."/>
            <person name="Parks D.H."/>
            <person name="Jiang X."/>
            <person name="Yin X."/>
            <person name="Woodcroft B.J."/>
            <person name="Tyson G.W."/>
            <person name="Hugenholtz P."/>
            <person name="Polz M.F."/>
            <person name="Zhang T."/>
        </authorList>
    </citation>
    <scope>NUCLEOTIDE SEQUENCE</scope>
    <source>
        <strain evidence="22">HKST-UBA02</strain>
    </source>
</reference>
<evidence type="ECO:0000256" key="9">
    <source>
        <dbReference type="ARBA" id="ARBA00022737"/>
    </source>
</evidence>
<evidence type="ECO:0000256" key="16">
    <source>
        <dbReference type="ARBA" id="ARBA00048816"/>
    </source>
</evidence>
<evidence type="ECO:0000256" key="15">
    <source>
        <dbReference type="ARBA" id="ARBA00047359"/>
    </source>
</evidence>
<dbReference type="Proteomes" id="UP000739538">
    <property type="component" value="Unassembled WGS sequence"/>
</dbReference>
<dbReference type="PROSITE" id="PS50975">
    <property type="entry name" value="ATP_GRASP"/>
    <property type="match status" value="2"/>
</dbReference>
<keyword evidence="9 19" id="KW-0677">Repeat</keyword>
<evidence type="ECO:0000256" key="14">
    <source>
        <dbReference type="ARBA" id="ARBA00023211"/>
    </source>
</evidence>
<comment type="catalytic activity">
    <reaction evidence="16 19">
        <text>hydrogencarbonate + L-glutamine + 2 ATP + H2O = carbamoyl phosphate + L-glutamate + 2 ADP + phosphate + 2 H(+)</text>
        <dbReference type="Rhea" id="RHEA:18633"/>
        <dbReference type="ChEBI" id="CHEBI:15377"/>
        <dbReference type="ChEBI" id="CHEBI:15378"/>
        <dbReference type="ChEBI" id="CHEBI:17544"/>
        <dbReference type="ChEBI" id="CHEBI:29985"/>
        <dbReference type="ChEBI" id="CHEBI:30616"/>
        <dbReference type="ChEBI" id="CHEBI:43474"/>
        <dbReference type="ChEBI" id="CHEBI:58228"/>
        <dbReference type="ChEBI" id="CHEBI:58359"/>
        <dbReference type="ChEBI" id="CHEBI:456216"/>
        <dbReference type="EC" id="6.3.5.5"/>
    </reaction>
</comment>
<comment type="cofactor">
    <cofactor evidence="19">
        <name>Mg(2+)</name>
        <dbReference type="ChEBI" id="CHEBI:18420"/>
    </cofactor>
    <cofactor evidence="19">
        <name>Mn(2+)</name>
        <dbReference type="ChEBI" id="CHEBI:29035"/>
    </cofactor>
    <text evidence="19">Binds 4 Mg(2+) or Mn(2+) ions per subunit.</text>
</comment>
<feature type="binding site" evidence="19">
    <location>
        <position position="845"/>
    </location>
    <ligand>
        <name>ATP</name>
        <dbReference type="ChEBI" id="CHEBI:30616"/>
        <label>2</label>
    </ligand>
</feature>
<evidence type="ECO:0000256" key="17">
    <source>
        <dbReference type="ARBA" id="ARBA00057223"/>
    </source>
</evidence>
<feature type="binding site" evidence="19">
    <location>
        <position position="178"/>
    </location>
    <ligand>
        <name>ATP</name>
        <dbReference type="ChEBI" id="CHEBI:30616"/>
        <label>1</label>
    </ligand>
</feature>
<dbReference type="PROSITE" id="PS51257">
    <property type="entry name" value="PROKAR_LIPOPROTEIN"/>
    <property type="match status" value="1"/>
</dbReference>
<feature type="binding site" evidence="19">
    <location>
        <position position="132"/>
    </location>
    <ligand>
        <name>ATP</name>
        <dbReference type="ChEBI" id="CHEBI:30616"/>
        <label>1</label>
    </ligand>
</feature>
<dbReference type="GO" id="GO:0044205">
    <property type="term" value="P:'de novo' UMP biosynthetic process"/>
    <property type="evidence" value="ECO:0007669"/>
    <property type="project" value="UniProtKB-UniRule"/>
</dbReference>
<feature type="binding site" evidence="19">
    <location>
        <position position="833"/>
    </location>
    <ligand>
        <name>ATP</name>
        <dbReference type="ChEBI" id="CHEBI:30616"/>
        <label>2</label>
    </ligand>
</feature>
<dbReference type="GO" id="GO:0005737">
    <property type="term" value="C:cytoplasm"/>
    <property type="evidence" value="ECO:0007669"/>
    <property type="project" value="TreeGrafter"/>
</dbReference>
<dbReference type="InterPro" id="IPR058047">
    <property type="entry name" value="CPSase_preATP-grasp"/>
</dbReference>
<dbReference type="GO" id="GO:0005524">
    <property type="term" value="F:ATP binding"/>
    <property type="evidence" value="ECO:0007669"/>
    <property type="project" value="UniProtKB-UniRule"/>
</dbReference>
<feature type="domain" description="MGS-like" evidence="21">
    <location>
        <begin position="978"/>
        <end position="1127"/>
    </location>
</feature>
<dbReference type="EMBL" id="JAGQHS010000041">
    <property type="protein sequence ID" value="MCA9756075.1"/>
    <property type="molecule type" value="Genomic_DNA"/>
</dbReference>
<feature type="binding site" evidence="19">
    <location>
        <position position="719"/>
    </location>
    <ligand>
        <name>ATP</name>
        <dbReference type="ChEBI" id="CHEBI:30616"/>
        <label>2</label>
    </ligand>
</feature>
<dbReference type="InterPro" id="IPR033937">
    <property type="entry name" value="MGS_CPS_CarB"/>
</dbReference>
<dbReference type="Gene3D" id="3.40.50.20">
    <property type="match status" value="2"/>
</dbReference>
<evidence type="ECO:0000259" key="21">
    <source>
        <dbReference type="PROSITE" id="PS51855"/>
    </source>
</evidence>
<feature type="domain" description="ATP-grasp" evidence="20">
    <location>
        <begin position="136"/>
        <end position="331"/>
    </location>
</feature>
<comment type="catalytic activity">
    <reaction evidence="15 19">
        <text>hydrogencarbonate + NH4(+) + 2 ATP = carbamoyl phosphate + 2 ADP + phosphate + 2 H(+)</text>
        <dbReference type="Rhea" id="RHEA:18029"/>
        <dbReference type="ChEBI" id="CHEBI:15378"/>
        <dbReference type="ChEBI" id="CHEBI:17544"/>
        <dbReference type="ChEBI" id="CHEBI:28938"/>
        <dbReference type="ChEBI" id="CHEBI:30616"/>
        <dbReference type="ChEBI" id="CHEBI:43474"/>
        <dbReference type="ChEBI" id="CHEBI:58228"/>
        <dbReference type="ChEBI" id="CHEBI:456216"/>
        <dbReference type="EC" id="6.3.4.16"/>
    </reaction>
</comment>
<feature type="binding site" evidence="19">
    <location>
        <position position="792"/>
    </location>
    <ligand>
        <name>ATP</name>
        <dbReference type="ChEBI" id="CHEBI:30616"/>
        <label>2</label>
    </ligand>
</feature>
<feature type="binding site" evidence="19">
    <location>
        <position position="833"/>
    </location>
    <ligand>
        <name>Mn(2+)</name>
        <dbReference type="ChEBI" id="CHEBI:29035"/>
        <label>3</label>
    </ligand>
</feature>
<comment type="caution">
    <text evidence="19">Lacks conserved residue(s) required for the propagation of feature annotation.</text>
</comment>
<dbReference type="InterPro" id="IPR011607">
    <property type="entry name" value="MGS-like_dom"/>
</dbReference>
<feature type="binding site" evidence="19">
    <location>
        <position position="246"/>
    </location>
    <ligand>
        <name>ATP</name>
        <dbReference type="ChEBI" id="CHEBI:30616"/>
        <label>1</label>
    </ligand>
</feature>
<evidence type="ECO:0000256" key="3">
    <source>
        <dbReference type="ARBA" id="ARBA00005077"/>
    </source>
</evidence>
<dbReference type="NCBIfam" id="NF003671">
    <property type="entry name" value="PRK05294.1"/>
    <property type="match status" value="1"/>
</dbReference>
<comment type="domain">
    <text evidence="19">The large subunit is composed of 2 ATP-grasp domains that are involved in binding the 2 ATP molecules needed for carbamoyl phosphate synthesis. The N-terminal ATP-grasp domain (referred to as the carboxyphosphate synthetic component) catalyzes the ATP-dependent phosphorylation of hydrogencarbonate to carboxyphosphate and the subsequent nucleophilic attack by ammonia to form a carbamate intermediate. The C-terminal ATP-grasp domain (referred to as the carbamoyl phosphate synthetic component) then catalyzes the phosphorylation of carbamate with the second ATP to form the end product carbamoyl phosphate. The reactive and unstable enzyme intermediates are sequentially channeled from one active site to the next through the interior of the protein over a distance of at least 96 A.</text>
</comment>
<feature type="binding site" evidence="19">
    <location>
        <position position="302"/>
    </location>
    <ligand>
        <name>Mn(2+)</name>
        <dbReference type="ChEBI" id="CHEBI:29035"/>
        <label>2</label>
    </ligand>
</feature>
<dbReference type="GO" id="GO:0046872">
    <property type="term" value="F:metal ion binding"/>
    <property type="evidence" value="ECO:0007669"/>
    <property type="project" value="UniProtKB-KW"/>
</dbReference>
<evidence type="ECO:0000313" key="22">
    <source>
        <dbReference type="EMBL" id="MCA9756075.1"/>
    </source>
</evidence>
<feature type="binding site" evidence="19">
    <location>
        <position position="302"/>
    </location>
    <ligand>
        <name>Mg(2+)</name>
        <dbReference type="ChEBI" id="CHEBI:18420"/>
        <label>2</label>
    </ligand>
</feature>
<feature type="binding site" evidence="19">
    <location>
        <position position="288"/>
    </location>
    <ligand>
        <name>Mn(2+)</name>
        <dbReference type="ChEBI" id="CHEBI:29035"/>
        <label>1</label>
    </ligand>
</feature>
<feature type="binding site" evidence="19">
    <location>
        <position position="211"/>
    </location>
    <ligand>
        <name>ATP</name>
        <dbReference type="ChEBI" id="CHEBI:30616"/>
        <label>1</label>
    </ligand>
</feature>
<feature type="binding site" evidence="19">
    <location>
        <position position="758"/>
    </location>
    <ligand>
        <name>ATP</name>
        <dbReference type="ChEBI" id="CHEBI:30616"/>
        <label>2</label>
    </ligand>
</feature>
<keyword evidence="14" id="KW-0464">Manganese</keyword>
<keyword evidence="5 19" id="KW-0055">Arginine biosynthesis</keyword>
<dbReference type="CDD" id="cd01424">
    <property type="entry name" value="MGS_CPS_II"/>
    <property type="match status" value="1"/>
</dbReference>
<dbReference type="PROSITE" id="PS51855">
    <property type="entry name" value="MGS"/>
    <property type="match status" value="1"/>
</dbReference>
<dbReference type="Gene3D" id="3.30.470.20">
    <property type="entry name" value="ATP-grasp fold, B domain"/>
    <property type="match status" value="2"/>
</dbReference>
<dbReference type="NCBIfam" id="NF009455">
    <property type="entry name" value="PRK12815.1"/>
    <property type="match status" value="1"/>
</dbReference>
<dbReference type="GO" id="GO:0006541">
    <property type="term" value="P:glutamine metabolic process"/>
    <property type="evidence" value="ECO:0007669"/>
    <property type="project" value="TreeGrafter"/>
</dbReference>
<feature type="binding site" evidence="19">
    <location>
        <position position="790"/>
    </location>
    <ligand>
        <name>ATP</name>
        <dbReference type="ChEBI" id="CHEBI:30616"/>
        <label>2</label>
    </ligand>
</feature>
<evidence type="ECO:0000256" key="10">
    <source>
        <dbReference type="ARBA" id="ARBA00022741"/>
    </source>
</evidence>
<dbReference type="InterPro" id="IPR006275">
    <property type="entry name" value="CPSase_lsu"/>
</dbReference>
<accession>A0A956NER1</accession>
<dbReference type="FunFam" id="3.40.50.20:FF:000002">
    <property type="entry name" value="Carbamoyl-phosphate synthase large chain"/>
    <property type="match status" value="1"/>
</dbReference>
<dbReference type="EC" id="6.3.4.16" evidence="19"/>
<feature type="binding site" evidence="19">
    <location>
        <position position="793"/>
    </location>
    <ligand>
        <name>ATP</name>
        <dbReference type="ChEBI" id="CHEBI:30616"/>
        <label>2</label>
    </ligand>
</feature>
<feature type="binding site" evidence="19">
    <location>
        <position position="245"/>
    </location>
    <ligand>
        <name>ATP</name>
        <dbReference type="ChEBI" id="CHEBI:30616"/>
        <label>1</label>
    </ligand>
</feature>
<feature type="binding site" evidence="19">
    <location>
        <position position="765"/>
    </location>
    <ligand>
        <name>ATP</name>
        <dbReference type="ChEBI" id="CHEBI:30616"/>
        <label>2</label>
    </ligand>
</feature>
<feature type="binding site" evidence="19">
    <location>
        <position position="760"/>
    </location>
    <ligand>
        <name>ATP</name>
        <dbReference type="ChEBI" id="CHEBI:30616"/>
        <label>2</label>
    </ligand>
</feature>
<dbReference type="SUPFAM" id="SSF56059">
    <property type="entry name" value="Glutathione synthetase ATP-binding domain-like"/>
    <property type="match status" value="2"/>
</dbReference>
<dbReference type="HAMAP" id="MF_01210_A">
    <property type="entry name" value="CPSase_L_chain_A"/>
    <property type="match status" value="1"/>
</dbReference>
<sequence length="1127" mass="123501">MPKDTSLRSILVLGSGPIVIGQACEFDYSGTQAVKALSQEGYRVILVNSNPATIMTDPDLLTEADATYIEPLTLESLRRVIDRERPDAILPTVGGQTAINLALELADAGVLERYGVRLLGANPDALRLAEDRLQFKDAMIEIGLDVPRSRLVSSKAEALEAAEEFGFPLVVRASFTLGGMGSGAARDHDEFLRVVERGLELSPVHQVLVEESVHGWYEYELEVMRDQADQAVVICSIENFDPMGVHTGDSITVAPAMTLTDRELQTMRDQAFQVIRRVGVETGGSNIQFALHPTTRRITVIEMNPRVSRSSALASKATGFPIAKIAARLAVGYRLDEIANDITQKTPACFEPALDYVVVKIPRWNFEKFPGAVNELGTQMRSVGEVMAIGRTFQEALQKGMRSLELSTSRGAREVQERLASLDGNALEQKLRIPDPERMYSLREAFRRGYSVDTVSEISSIGPWFLQELAEIVHAERAIDDAKPDVETIPAAEWRRLKRMGFSDARLAKLLSCDPVEVRRARRAQGVAPVFHRVDTCAGEFQSFTPYLYSTYESRCEAEPTDQRKVLVLGGGPIRIGQGIEFDYCACHAAFALHEMGLESILLNCNPETVSTDYDTADRLYFEPVTFEDVMNVVEKEWPEGVIVQFGGQTPLNLAHALEKAGVRILGTSVRSIDLAEDRYRFAALLESLDIPRPAMGTALSVEEACVRAREIGYPVMVRPSYVLGGRAMQVVYDEASLEGFAQTALELSQGHPLFLDRFLEDAFELDVDAVSDGEDVFVAGIQQHIEEAGIHSGDSACVLPPYKVSRADQQTLADYTVRLARALEVVGLLNVQFAIKDGTIYVIEANPRASRTIPYVSKAIGLPLARIATRVILGGKLDEILPREVLAPREDKRPAPQGTAVVAEHAPGAGQPGTLPLLAYERYLPNRVIVKMPVFSSNRFPEVDTLLGPEMRSTGEVLGIGRTFGEAYLKAALGAGIRVPHEGNAFLSVHDNDKEELFPIARDLARLGFHLLATSGTAHFLAERGLDVETVFKVNEGSPHVADLIADGQVDLVINTPLGRESHFDEAAIRRAALAFGVPCVTTLSGSRAVVDAIRTLREGSWIVESVQSLTSRRSRPDAPSARAWV</sequence>
<feature type="binding site" evidence="19">
    <location>
        <position position="218"/>
    </location>
    <ligand>
        <name>ATP</name>
        <dbReference type="ChEBI" id="CHEBI:30616"/>
        <label>1</label>
    </ligand>
</feature>
<feature type="binding site" evidence="19">
    <location>
        <position position="288"/>
    </location>
    <ligand>
        <name>ATP</name>
        <dbReference type="ChEBI" id="CHEBI:30616"/>
        <label>1</label>
    </ligand>
</feature>
<evidence type="ECO:0000259" key="20">
    <source>
        <dbReference type="PROSITE" id="PS50975"/>
    </source>
</evidence>
<dbReference type="Gene3D" id="3.30.1490.20">
    <property type="entry name" value="ATP-grasp fold, A domain"/>
    <property type="match status" value="1"/>
</dbReference>
<proteinExistence type="inferred from homology"/>
<feature type="region of interest" description="Carboxyphosphate synthetic domain" evidence="19">
    <location>
        <begin position="1"/>
        <end position="405"/>
    </location>
</feature>
<dbReference type="InterPro" id="IPR011761">
    <property type="entry name" value="ATP-grasp"/>
</dbReference>
<dbReference type="GO" id="GO:0006526">
    <property type="term" value="P:L-arginine biosynthetic process"/>
    <property type="evidence" value="ECO:0007669"/>
    <property type="project" value="UniProtKB-UniRule"/>
</dbReference>
<dbReference type="GO" id="GO:0004088">
    <property type="term" value="F:carbamoyl-phosphate synthase (glutamine-hydrolyzing) activity"/>
    <property type="evidence" value="ECO:0007669"/>
    <property type="project" value="UniProtKB-UniRule"/>
</dbReference>
<feature type="binding site" evidence="19">
    <location>
        <position position="833"/>
    </location>
    <ligand>
        <name>Mg(2+)</name>
        <dbReference type="ChEBI" id="CHEBI:18420"/>
        <label>3</label>
    </ligand>
</feature>
<comment type="cofactor">
    <cofactor evidence="1">
        <name>Mn(2+)</name>
        <dbReference type="ChEBI" id="CHEBI:29035"/>
    </cofactor>
</comment>
<gene>
    <name evidence="19 22" type="primary">carB</name>
    <name evidence="22" type="ORF">KDA27_09755</name>
</gene>
<evidence type="ECO:0000256" key="18">
    <source>
        <dbReference type="ARBA" id="ARBA00062056"/>
    </source>
</evidence>
<comment type="function">
    <text evidence="17 19">Large subunit of the glutamine-dependent carbamoyl phosphate synthetase (CPSase). CPSase catalyzes the formation of carbamoyl phosphate from the ammonia moiety of glutamine, carbonate, and phosphate donated by ATP, constituting the first step of 2 biosynthetic pathways, one leading to arginine and/or urea and the other to pyrimidine nucleotides. The large subunit (synthetase) binds the substrates ammonia (free or transferred from glutamine from the small subunit), hydrogencarbonate and ATP and carries out an ATP-coupled ligase reaction, activating hydrogencarbonate by forming carboxy phosphate which reacts with ammonia to form carbamoyl phosphate.</text>
</comment>
<keyword evidence="6 19" id="KW-0436">Ligase</keyword>
<dbReference type="Gene3D" id="1.10.1030.10">
    <property type="entry name" value="Carbamoyl-phosphate synthetase, large subunit oligomerisation domain"/>
    <property type="match status" value="1"/>
</dbReference>
<organism evidence="22 23">
    <name type="scientific">Eiseniibacteriota bacterium</name>
    <dbReference type="NCBI Taxonomy" id="2212470"/>
    <lineage>
        <taxon>Bacteria</taxon>
        <taxon>Candidatus Eiseniibacteriota</taxon>
    </lineage>
</organism>
<dbReference type="SUPFAM" id="SSF52335">
    <property type="entry name" value="Methylglyoxal synthase-like"/>
    <property type="match status" value="1"/>
</dbReference>
<dbReference type="PANTHER" id="PTHR11405:SF53">
    <property type="entry name" value="CARBAMOYL-PHOSPHATE SYNTHASE [AMMONIA], MITOCHONDRIAL"/>
    <property type="match status" value="1"/>
</dbReference>
<dbReference type="EC" id="6.3.5.5" evidence="19"/>
<dbReference type="Pfam" id="PF02142">
    <property type="entry name" value="MGS"/>
    <property type="match status" value="1"/>
</dbReference>
<dbReference type="SMART" id="SM01096">
    <property type="entry name" value="CPSase_L_D3"/>
    <property type="match status" value="1"/>
</dbReference>
<feature type="binding site" evidence="19">
    <location>
        <position position="845"/>
    </location>
    <ligand>
        <name>Mg(2+)</name>
        <dbReference type="ChEBI" id="CHEBI:18420"/>
        <label>3</label>
    </ligand>
</feature>
<feature type="binding site" evidence="19">
    <location>
        <position position="845"/>
    </location>
    <ligand>
        <name>Mn(2+)</name>
        <dbReference type="ChEBI" id="CHEBI:29035"/>
        <label>3</label>
    </ligand>
</feature>
<dbReference type="Gene3D" id="3.40.50.1380">
    <property type="entry name" value="Methylglyoxal synthase-like domain"/>
    <property type="match status" value="1"/>
</dbReference>
<dbReference type="Pfam" id="PF02786">
    <property type="entry name" value="CPSase_L_D2"/>
    <property type="match status" value="2"/>
</dbReference>
<dbReference type="FunFam" id="1.10.1030.10:FF:000002">
    <property type="entry name" value="Carbamoyl-phosphate synthase large chain"/>
    <property type="match status" value="1"/>
</dbReference>
<comment type="caution">
    <text evidence="22">The sequence shown here is derived from an EMBL/GenBank/DDBJ whole genome shotgun (WGS) entry which is preliminary data.</text>
</comment>
<dbReference type="FunFam" id="3.30.470.20:FF:000007">
    <property type="entry name" value="Carbamoyl-phosphate synthase large chain"/>
    <property type="match status" value="1"/>
</dbReference>
<dbReference type="InterPro" id="IPR005483">
    <property type="entry name" value="CPSase_dom"/>
</dbReference>
<reference evidence="22" key="1">
    <citation type="submission" date="2020-04" db="EMBL/GenBank/DDBJ databases">
        <authorList>
            <person name="Zhang T."/>
        </authorList>
    </citation>
    <scope>NUCLEOTIDE SEQUENCE</scope>
    <source>
        <strain evidence="22">HKST-UBA02</strain>
    </source>
</reference>
<evidence type="ECO:0000256" key="6">
    <source>
        <dbReference type="ARBA" id="ARBA00022598"/>
    </source>
</evidence>
<dbReference type="SUPFAM" id="SSF52440">
    <property type="entry name" value="PreATP-grasp domain"/>
    <property type="match status" value="2"/>
</dbReference>
<dbReference type="InterPro" id="IPR013815">
    <property type="entry name" value="ATP_grasp_subdomain_1"/>
</dbReference>
<evidence type="ECO:0000256" key="13">
    <source>
        <dbReference type="ARBA" id="ARBA00022975"/>
    </source>
</evidence>
<dbReference type="FunFam" id="3.40.50.20:FF:000001">
    <property type="entry name" value="Carbamoyl-phosphate synthase large chain"/>
    <property type="match status" value="1"/>
</dbReference>
<dbReference type="GO" id="GO:0004087">
    <property type="term" value="F:carbamoyl-phosphate synthase (ammonia) activity"/>
    <property type="evidence" value="ECO:0007669"/>
    <property type="project" value="UniProtKB-EC"/>
</dbReference>
<keyword evidence="11 19" id="KW-0067">ATP-binding</keyword>
<evidence type="ECO:0000256" key="1">
    <source>
        <dbReference type="ARBA" id="ARBA00001936"/>
    </source>
</evidence>
<name>A0A956NER1_UNCEI</name>
<keyword evidence="7 19" id="KW-0028">Amino-acid biosynthesis</keyword>
<dbReference type="Pfam" id="PF02787">
    <property type="entry name" value="CPSase_L_D3"/>
    <property type="match status" value="1"/>
</dbReference>
<dbReference type="PROSITE" id="PS00866">
    <property type="entry name" value="CPSASE_1"/>
    <property type="match status" value="2"/>
</dbReference>
<feature type="region of interest" description="Allosteric domain" evidence="19">
    <location>
        <begin position="978"/>
        <end position="1127"/>
    </location>
</feature>
<evidence type="ECO:0000256" key="8">
    <source>
        <dbReference type="ARBA" id="ARBA00022723"/>
    </source>
</evidence>
<feature type="domain" description="ATP-grasp" evidence="20">
    <location>
        <begin position="683"/>
        <end position="874"/>
    </location>
</feature>
<evidence type="ECO:0000256" key="7">
    <source>
        <dbReference type="ARBA" id="ARBA00022605"/>
    </source>
</evidence>
<feature type="binding site" evidence="19">
    <location>
        <position position="244"/>
    </location>
    <ligand>
        <name>ATP</name>
        <dbReference type="ChEBI" id="CHEBI:30616"/>
        <label>1</label>
    </ligand>
</feature>
<feature type="binding site" evidence="19">
    <location>
        <position position="845"/>
    </location>
    <ligand>
        <name>Mn(2+)</name>
        <dbReference type="ChEBI" id="CHEBI:29035"/>
        <label>4</label>
    </ligand>
</feature>
<dbReference type="PRINTS" id="PR00098">
    <property type="entry name" value="CPSASE"/>
</dbReference>
<feature type="binding site" evidence="19">
    <location>
        <position position="845"/>
    </location>
    <ligand>
        <name>Mg(2+)</name>
        <dbReference type="ChEBI" id="CHEBI:18420"/>
        <label>4</label>
    </ligand>
</feature>
<evidence type="ECO:0000256" key="5">
    <source>
        <dbReference type="ARBA" id="ARBA00022571"/>
    </source>
</evidence>
<evidence type="ECO:0000256" key="12">
    <source>
        <dbReference type="ARBA" id="ARBA00022842"/>
    </source>
</evidence>
<feature type="binding site" evidence="19">
    <location>
        <position position="304"/>
    </location>
    <ligand>
        <name>Mn(2+)</name>
        <dbReference type="ChEBI" id="CHEBI:29035"/>
        <label>2</label>
    </ligand>
</feature>
<keyword evidence="13 19" id="KW-0665">Pyrimidine biosynthesis</keyword>
<feature type="binding site" evidence="19">
    <location>
        <position position="302"/>
    </location>
    <ligand>
        <name>Mn(2+)</name>
        <dbReference type="ChEBI" id="CHEBI:29035"/>
        <label>1</label>
    </ligand>
</feature>
<dbReference type="InterPro" id="IPR036914">
    <property type="entry name" value="MGS-like_dom_sf"/>
</dbReference>